<feature type="non-terminal residue" evidence="2">
    <location>
        <position position="1"/>
    </location>
</feature>
<dbReference type="InterPro" id="IPR036465">
    <property type="entry name" value="vWFA_dom_sf"/>
</dbReference>
<accession>A0A7Y0XB28</accession>
<proteinExistence type="predicted"/>
<sequence>AQTALVQDLPDGVDVYVDGVAIKQDSNGDYPVTLGTDGKLSLDIRVPFDYEGSLEFPLSVTATSVEGSNNDAASTTESVELTARDYVLESGSHGNDQITGSDDHDIIVGDVQGLEIIAGQDYNIAFVLDTSGSMGNWVGTAKQEVLDVFDELLSAVNQGEKPGTVNIHLSEFASSAS</sequence>
<evidence type="ECO:0000313" key="3">
    <source>
        <dbReference type="Proteomes" id="UP000518904"/>
    </source>
</evidence>
<feature type="domain" description="VWFA" evidence="1">
    <location>
        <begin position="123"/>
        <end position="177"/>
    </location>
</feature>
<dbReference type="AlphaFoldDB" id="A0A7Y0XB28"/>
<dbReference type="InterPro" id="IPR002035">
    <property type="entry name" value="VWF_A"/>
</dbReference>
<evidence type="ECO:0000313" key="2">
    <source>
        <dbReference type="EMBL" id="NMU82253.1"/>
    </source>
</evidence>
<feature type="non-terminal residue" evidence="2">
    <location>
        <position position="177"/>
    </location>
</feature>
<dbReference type="Gene3D" id="3.40.50.410">
    <property type="entry name" value="von Willebrand factor, type A domain"/>
    <property type="match status" value="1"/>
</dbReference>
<dbReference type="PROSITE" id="PS50234">
    <property type="entry name" value="VWFA"/>
    <property type="match status" value="1"/>
</dbReference>
<evidence type="ECO:0000259" key="1">
    <source>
        <dbReference type="PROSITE" id="PS50234"/>
    </source>
</evidence>
<comment type="caution">
    <text evidence="2">The sequence shown here is derived from an EMBL/GenBank/DDBJ whole genome shotgun (WGS) entry which is preliminary data.</text>
</comment>
<organism evidence="2 3">
    <name type="scientific">Vibrio parahaemolyticus</name>
    <dbReference type="NCBI Taxonomy" id="670"/>
    <lineage>
        <taxon>Bacteria</taxon>
        <taxon>Pseudomonadati</taxon>
        <taxon>Pseudomonadota</taxon>
        <taxon>Gammaproteobacteria</taxon>
        <taxon>Vibrionales</taxon>
        <taxon>Vibrionaceae</taxon>
        <taxon>Vibrio</taxon>
    </lineage>
</organism>
<reference evidence="2 3" key="1">
    <citation type="submission" date="2020-04" db="EMBL/GenBank/DDBJ databases">
        <title>Whole-genome sequencing of Vibrio spp. from China reveals different genetic environments of blaCTX-M-14 among diverse lineages.</title>
        <authorList>
            <person name="Zheng Z."/>
            <person name="Ye L."/>
            <person name="Chen S."/>
        </authorList>
    </citation>
    <scope>NUCLEOTIDE SEQUENCE [LARGE SCALE GENOMIC DNA]</scope>
    <source>
        <strain evidence="2 3">Vb0551</strain>
    </source>
</reference>
<dbReference type="EMBL" id="JABCLB010000586">
    <property type="protein sequence ID" value="NMU82253.1"/>
    <property type="molecule type" value="Genomic_DNA"/>
</dbReference>
<dbReference type="Proteomes" id="UP000518904">
    <property type="component" value="Unassembled WGS sequence"/>
</dbReference>
<gene>
    <name evidence="2" type="ORF">HKB16_05090</name>
</gene>
<dbReference type="SUPFAM" id="SSF53300">
    <property type="entry name" value="vWA-like"/>
    <property type="match status" value="1"/>
</dbReference>
<name>A0A7Y0XB28_VIBPH</name>
<protein>
    <recommendedName>
        <fullName evidence="1">VWFA domain-containing protein</fullName>
    </recommendedName>
</protein>